<dbReference type="Gene3D" id="3.40.630.30">
    <property type="match status" value="1"/>
</dbReference>
<dbReference type="EMBL" id="FXWH01000001">
    <property type="protein sequence ID" value="SMQ64416.1"/>
    <property type="molecule type" value="Genomic_DNA"/>
</dbReference>
<dbReference type="Proteomes" id="UP000194450">
    <property type="component" value="Unassembled WGS sequence"/>
</dbReference>
<dbReference type="OrthoDB" id="6195612at2"/>
<dbReference type="RefSeq" id="WP_086434138.1">
    <property type="nucleotide sequence ID" value="NZ_FXWH01000001.1"/>
</dbReference>
<gene>
    <name evidence="1" type="ORF">SAMN06297229_1019</name>
</gene>
<dbReference type="SUPFAM" id="SSF55729">
    <property type="entry name" value="Acyl-CoA N-acyltransferases (Nat)"/>
    <property type="match status" value="1"/>
</dbReference>
<proteinExistence type="predicted"/>
<name>A0A1Y6EQ01_9GAMM</name>
<sequence>MTTAAAEVSAQATNTQVTYLVAEDLKLAASLLYQSYHDDEVFMSLFQGNKPDYEKRLRAAIREELNAFWEAGQPIIGLFDGDTLKGVACVSEPGKNFGPGRYWHWRLKMLLTAGYVSTRQLLAKEQLIQEAIPHENYHMLAFIAVAPRYQQQGLGDLLIRAVNTLVVEHQDSAGVGVYVTRDFYLPLFQQHQFTVVKKLEVEGVPGKLLFCSKTEAVADLS</sequence>
<organism evidence="1 2">
    <name type="scientific">Pseudidiomarina planktonica</name>
    <dbReference type="NCBI Taxonomy" id="1323738"/>
    <lineage>
        <taxon>Bacteria</taxon>
        <taxon>Pseudomonadati</taxon>
        <taxon>Pseudomonadota</taxon>
        <taxon>Gammaproteobacteria</taxon>
        <taxon>Alteromonadales</taxon>
        <taxon>Idiomarinaceae</taxon>
        <taxon>Pseudidiomarina</taxon>
    </lineage>
</organism>
<dbReference type="AlphaFoldDB" id="A0A1Y6EQ01"/>
<evidence type="ECO:0000313" key="2">
    <source>
        <dbReference type="Proteomes" id="UP000194450"/>
    </source>
</evidence>
<dbReference type="InterPro" id="IPR016181">
    <property type="entry name" value="Acyl_CoA_acyltransferase"/>
</dbReference>
<dbReference type="GO" id="GO:0016740">
    <property type="term" value="F:transferase activity"/>
    <property type="evidence" value="ECO:0007669"/>
    <property type="project" value="UniProtKB-KW"/>
</dbReference>
<reference evidence="2" key="1">
    <citation type="submission" date="2017-04" db="EMBL/GenBank/DDBJ databases">
        <authorList>
            <person name="Varghese N."/>
            <person name="Submissions S."/>
        </authorList>
    </citation>
    <scope>NUCLEOTIDE SEQUENCE [LARGE SCALE GENOMIC DNA]</scope>
</reference>
<evidence type="ECO:0000313" key="1">
    <source>
        <dbReference type="EMBL" id="SMQ64416.1"/>
    </source>
</evidence>
<keyword evidence="1" id="KW-0808">Transferase</keyword>
<accession>A0A1Y6EQ01</accession>
<protein>
    <submittedName>
        <fullName evidence="1">Acetyltransferase (GNAT) family protein</fullName>
    </submittedName>
</protein>
<keyword evidence="2" id="KW-1185">Reference proteome</keyword>